<dbReference type="Proteomes" id="UP000178574">
    <property type="component" value="Unassembled WGS sequence"/>
</dbReference>
<dbReference type="Pfam" id="PF13660">
    <property type="entry name" value="DUF4147"/>
    <property type="match status" value="1"/>
</dbReference>
<evidence type="ECO:0008006" key="5">
    <source>
        <dbReference type="Google" id="ProtNLM"/>
    </source>
</evidence>
<accession>A0A1G2K972</accession>
<dbReference type="InterPro" id="IPR025286">
    <property type="entry name" value="MOFRL_assoc_dom"/>
</dbReference>
<dbReference type="SUPFAM" id="SSF82544">
    <property type="entry name" value="GckA/TtuD-like"/>
    <property type="match status" value="1"/>
</dbReference>
<dbReference type="AlphaFoldDB" id="A0A1G2K972"/>
<sequence>MKPITHSKIKNSEALAITGLRKDALGIMEAGLRAIDTHAVISSAIRADESAIEILGERFETEELGRIIVAGVGKCAFAAAEAIERILGDRITDGAVIDLRTGISLKRIKTLTGTHPFPSDINVQHAETMVKLLNRLTEKDLVLFVVSGGGSTLLCLPNDEGCEEESTILSLLTLRGATIKETNTVRKHLSLARGGNLAMYAYPARVISLIFSDIPGDDIEFVASGPTTRDSTTIEDARAILERHRIFEQCKTPLCGLIETPKEEKYFKRVRNILVASNMVALEAMSREASELGYAPSIRNAKLEGEARKVAHDIIDALRPQPAKTAHLYAGETTVTLSPDHGRGGRNLECALAALSYIGENELMISLASDGHDNGEYAGAIADTHTRQKADELGINREIYLQKNNEYPFFEKVGHAIDTGDTGSNVSDLILALKG</sequence>
<dbReference type="InterPro" id="IPR007835">
    <property type="entry name" value="MOFRL"/>
</dbReference>
<feature type="domain" description="MOFRL" evidence="1">
    <location>
        <begin position="326"/>
        <end position="428"/>
    </location>
</feature>
<proteinExistence type="predicted"/>
<dbReference type="PANTHER" id="PTHR12227">
    <property type="entry name" value="GLYCERATE KINASE"/>
    <property type="match status" value="1"/>
</dbReference>
<organism evidence="3 4">
    <name type="scientific">Candidatus Sungbacteria bacterium RIFCSPHIGHO2_01_FULL_50_25</name>
    <dbReference type="NCBI Taxonomy" id="1802265"/>
    <lineage>
        <taxon>Bacteria</taxon>
        <taxon>Candidatus Sungiibacteriota</taxon>
    </lineage>
</organism>
<dbReference type="InterPro" id="IPR039760">
    <property type="entry name" value="MOFRL_protein"/>
</dbReference>
<dbReference type="EMBL" id="MHQD01000025">
    <property type="protein sequence ID" value="OGZ95977.1"/>
    <property type="molecule type" value="Genomic_DNA"/>
</dbReference>
<dbReference type="Gene3D" id="3.40.50.10180">
    <property type="entry name" value="Glycerate kinase, MOFRL-like N-terminal domain"/>
    <property type="match status" value="1"/>
</dbReference>
<evidence type="ECO:0000259" key="1">
    <source>
        <dbReference type="Pfam" id="PF05161"/>
    </source>
</evidence>
<feature type="domain" description="MOFRL-associated" evidence="2">
    <location>
        <begin position="24"/>
        <end position="252"/>
    </location>
</feature>
<evidence type="ECO:0000259" key="2">
    <source>
        <dbReference type="Pfam" id="PF13660"/>
    </source>
</evidence>
<name>A0A1G2K972_9BACT</name>
<protein>
    <recommendedName>
        <fullName evidence="5">Glycerate kinase</fullName>
    </recommendedName>
</protein>
<comment type="caution">
    <text evidence="3">The sequence shown here is derived from an EMBL/GenBank/DDBJ whole genome shotgun (WGS) entry which is preliminary data.</text>
</comment>
<dbReference type="Pfam" id="PF05161">
    <property type="entry name" value="MOFRL"/>
    <property type="match status" value="1"/>
</dbReference>
<dbReference type="InterPro" id="IPR038614">
    <property type="entry name" value="GK_N_sf"/>
</dbReference>
<dbReference type="PANTHER" id="PTHR12227:SF0">
    <property type="entry name" value="GLYCERATE KINASE"/>
    <property type="match status" value="1"/>
</dbReference>
<dbReference type="InterPro" id="IPR037035">
    <property type="entry name" value="GK-like_C_sf"/>
</dbReference>
<dbReference type="GO" id="GO:0005737">
    <property type="term" value="C:cytoplasm"/>
    <property type="evidence" value="ECO:0007669"/>
    <property type="project" value="TreeGrafter"/>
</dbReference>
<dbReference type="GO" id="GO:0008887">
    <property type="term" value="F:glycerate kinase activity"/>
    <property type="evidence" value="ECO:0007669"/>
    <property type="project" value="InterPro"/>
</dbReference>
<evidence type="ECO:0000313" key="3">
    <source>
        <dbReference type="EMBL" id="OGZ95977.1"/>
    </source>
</evidence>
<reference evidence="3 4" key="1">
    <citation type="journal article" date="2016" name="Nat. Commun.">
        <title>Thousands of microbial genomes shed light on interconnected biogeochemical processes in an aquifer system.</title>
        <authorList>
            <person name="Anantharaman K."/>
            <person name="Brown C.T."/>
            <person name="Hug L.A."/>
            <person name="Sharon I."/>
            <person name="Castelle C.J."/>
            <person name="Probst A.J."/>
            <person name="Thomas B.C."/>
            <person name="Singh A."/>
            <person name="Wilkins M.J."/>
            <person name="Karaoz U."/>
            <person name="Brodie E.L."/>
            <person name="Williams K.H."/>
            <person name="Hubbard S.S."/>
            <person name="Banfield J.F."/>
        </authorList>
    </citation>
    <scope>NUCLEOTIDE SEQUENCE [LARGE SCALE GENOMIC DNA]</scope>
</reference>
<gene>
    <name evidence="3" type="ORF">A2847_00375</name>
</gene>
<evidence type="ECO:0000313" key="4">
    <source>
        <dbReference type="Proteomes" id="UP000178574"/>
    </source>
</evidence>
<dbReference type="Gene3D" id="3.40.1480.10">
    <property type="entry name" value="MOFRL domain"/>
    <property type="match status" value="1"/>
</dbReference>